<evidence type="ECO:0000313" key="2">
    <source>
        <dbReference type="Proteomes" id="UP001187471"/>
    </source>
</evidence>
<proteinExistence type="predicted"/>
<sequence length="73" mass="8158">MEALSYNALKILDQLWSINCSAQTCIRLGKFSIPAGHNKIQQEEGDLVRRNNGSVGEVHLATRNSTEFQAKQQ</sequence>
<dbReference type="EMBL" id="JAVXUO010002523">
    <property type="protein sequence ID" value="KAK2972433.1"/>
    <property type="molecule type" value="Genomic_DNA"/>
</dbReference>
<dbReference type="Proteomes" id="UP001187471">
    <property type="component" value="Unassembled WGS sequence"/>
</dbReference>
<comment type="caution">
    <text evidence="1">The sequence shown here is derived from an EMBL/GenBank/DDBJ whole genome shotgun (WGS) entry which is preliminary data.</text>
</comment>
<keyword evidence="2" id="KW-1185">Reference proteome</keyword>
<gene>
    <name evidence="1" type="ORF">RJ640_003859</name>
</gene>
<accession>A0AA88U5V2</accession>
<protein>
    <submittedName>
        <fullName evidence="1">Uncharacterized protein</fullName>
    </submittedName>
</protein>
<organism evidence="1 2">
    <name type="scientific">Escallonia rubra</name>
    <dbReference type="NCBI Taxonomy" id="112253"/>
    <lineage>
        <taxon>Eukaryota</taxon>
        <taxon>Viridiplantae</taxon>
        <taxon>Streptophyta</taxon>
        <taxon>Embryophyta</taxon>
        <taxon>Tracheophyta</taxon>
        <taxon>Spermatophyta</taxon>
        <taxon>Magnoliopsida</taxon>
        <taxon>eudicotyledons</taxon>
        <taxon>Gunneridae</taxon>
        <taxon>Pentapetalae</taxon>
        <taxon>asterids</taxon>
        <taxon>campanulids</taxon>
        <taxon>Escalloniales</taxon>
        <taxon>Escalloniaceae</taxon>
        <taxon>Escallonia</taxon>
    </lineage>
</organism>
<evidence type="ECO:0000313" key="1">
    <source>
        <dbReference type="EMBL" id="KAK2972433.1"/>
    </source>
</evidence>
<name>A0AA88U5V2_9ASTE</name>
<dbReference type="AlphaFoldDB" id="A0AA88U5V2"/>
<reference evidence="1" key="1">
    <citation type="submission" date="2022-12" db="EMBL/GenBank/DDBJ databases">
        <title>Draft genome assemblies for two species of Escallonia (Escalloniales).</title>
        <authorList>
            <person name="Chanderbali A."/>
            <person name="Dervinis C."/>
            <person name="Anghel I."/>
            <person name="Soltis D."/>
            <person name="Soltis P."/>
            <person name="Zapata F."/>
        </authorList>
    </citation>
    <scope>NUCLEOTIDE SEQUENCE</scope>
    <source>
        <strain evidence="1">UCBG92.1500</strain>
        <tissue evidence="1">Leaf</tissue>
    </source>
</reference>